<accession>A0A098EH87</accession>
<evidence type="ECO:0000313" key="10">
    <source>
        <dbReference type="EMBL" id="CEG21664.1"/>
    </source>
</evidence>
<dbReference type="EMBL" id="CCXS01000001">
    <property type="protein sequence ID" value="CEG21664.1"/>
    <property type="molecule type" value="Genomic_DNA"/>
</dbReference>
<keyword evidence="6 10" id="KW-0489">Methyltransferase</keyword>
<dbReference type="InterPro" id="IPR029063">
    <property type="entry name" value="SAM-dependent_MTases_sf"/>
</dbReference>
<dbReference type="PROSITE" id="PS01279">
    <property type="entry name" value="PCMT"/>
    <property type="match status" value="1"/>
</dbReference>
<dbReference type="InterPro" id="IPR000682">
    <property type="entry name" value="PCMT"/>
</dbReference>
<comment type="similarity">
    <text evidence="2">Belongs to the methyltransferase superfamily. L-isoaspartyl/D-aspartyl protein methyltransferase family.</text>
</comment>
<dbReference type="RefSeq" id="WP_110925554.1">
    <property type="nucleotide sequence ID" value="NZ_CCXS01000001.1"/>
</dbReference>
<dbReference type="GO" id="GO:0032259">
    <property type="term" value="P:methylation"/>
    <property type="evidence" value="ECO:0007669"/>
    <property type="project" value="UniProtKB-KW"/>
</dbReference>
<evidence type="ECO:0000256" key="4">
    <source>
        <dbReference type="ARBA" id="ARBA00013346"/>
    </source>
</evidence>
<evidence type="ECO:0000256" key="6">
    <source>
        <dbReference type="ARBA" id="ARBA00022603"/>
    </source>
</evidence>
<dbReference type="Pfam" id="PF01135">
    <property type="entry name" value="PCMT"/>
    <property type="match status" value="1"/>
</dbReference>
<sequence>MEKSRKEEIQSYFRELDRSFFMDIHKEAAHLDEAVPIGYEQTISQPSLVLEMTLALDLQKDSSVLEIGTGSGFQTALLAEFSKTVYTVERIKELHTRAKERLQKAGFQNIHFKLDDGSMGWKEKAPFDRIMVTAAVSELPKELVDQLGPGGKMVIPIGSTLVQKLKLIEKNDKGKLTTTTLNYVRFVPLIGKYE</sequence>
<comment type="subcellular location">
    <subcellularLocation>
        <location evidence="1">Cytoplasm</location>
    </subcellularLocation>
</comment>
<dbReference type="GO" id="GO:0005737">
    <property type="term" value="C:cytoplasm"/>
    <property type="evidence" value="ECO:0007669"/>
    <property type="project" value="UniProtKB-SubCell"/>
</dbReference>
<evidence type="ECO:0000313" key="11">
    <source>
        <dbReference type="Proteomes" id="UP000043699"/>
    </source>
</evidence>
<keyword evidence="7 10" id="KW-0808">Transferase</keyword>
<dbReference type="Gene3D" id="3.40.50.150">
    <property type="entry name" value="Vaccinia Virus protein VP39"/>
    <property type="match status" value="1"/>
</dbReference>
<dbReference type="CDD" id="cd02440">
    <property type="entry name" value="AdoMet_MTases"/>
    <property type="match status" value="1"/>
</dbReference>
<dbReference type="FunFam" id="3.40.50.150:FF:000010">
    <property type="entry name" value="Protein-L-isoaspartate O-methyltransferase"/>
    <property type="match status" value="1"/>
</dbReference>
<keyword evidence="11" id="KW-1185">Reference proteome</keyword>
<dbReference type="Proteomes" id="UP000043699">
    <property type="component" value="Unassembled WGS sequence"/>
</dbReference>
<dbReference type="NCBIfam" id="NF001453">
    <property type="entry name" value="PRK00312.1"/>
    <property type="match status" value="1"/>
</dbReference>
<gene>
    <name evidence="10" type="primary">pcm_1</name>
    <name evidence="10" type="ORF">BN1080_00577</name>
</gene>
<dbReference type="NCBIfam" id="TIGR00080">
    <property type="entry name" value="pimt"/>
    <property type="match status" value="1"/>
</dbReference>
<evidence type="ECO:0000256" key="3">
    <source>
        <dbReference type="ARBA" id="ARBA00011890"/>
    </source>
</evidence>
<dbReference type="EC" id="2.1.1.77" evidence="3 9"/>
<evidence type="ECO:0000256" key="8">
    <source>
        <dbReference type="ARBA" id="ARBA00022691"/>
    </source>
</evidence>
<dbReference type="SUPFAM" id="SSF53335">
    <property type="entry name" value="S-adenosyl-L-methionine-dependent methyltransferases"/>
    <property type="match status" value="1"/>
</dbReference>
<dbReference type="STRING" id="1499687.BN1080_00577"/>
<dbReference type="AlphaFoldDB" id="A0A098EH87"/>
<protein>
    <recommendedName>
        <fullName evidence="4 9">Protein-L-isoaspartate O-methyltransferase</fullName>
        <ecNumber evidence="3 9">2.1.1.77</ecNumber>
    </recommendedName>
</protein>
<dbReference type="GO" id="GO:0030091">
    <property type="term" value="P:protein repair"/>
    <property type="evidence" value="ECO:0007669"/>
    <property type="project" value="UniProtKB-UniRule"/>
</dbReference>
<dbReference type="PANTHER" id="PTHR11579:SF0">
    <property type="entry name" value="PROTEIN-L-ISOASPARTATE(D-ASPARTATE) O-METHYLTRANSFERASE"/>
    <property type="match status" value="1"/>
</dbReference>
<evidence type="ECO:0000256" key="9">
    <source>
        <dbReference type="NCBIfam" id="TIGR00080"/>
    </source>
</evidence>
<dbReference type="PANTHER" id="PTHR11579">
    <property type="entry name" value="PROTEIN-L-ISOASPARTATE O-METHYLTRANSFERASE"/>
    <property type="match status" value="1"/>
</dbReference>
<evidence type="ECO:0000256" key="2">
    <source>
        <dbReference type="ARBA" id="ARBA00005369"/>
    </source>
</evidence>
<evidence type="ECO:0000256" key="7">
    <source>
        <dbReference type="ARBA" id="ARBA00022679"/>
    </source>
</evidence>
<dbReference type="OrthoDB" id="9772751at2"/>
<name>A0A098EH87_9BACL</name>
<keyword evidence="5" id="KW-0963">Cytoplasm</keyword>
<dbReference type="GO" id="GO:0004719">
    <property type="term" value="F:protein-L-isoaspartate (D-aspartate) O-methyltransferase activity"/>
    <property type="evidence" value="ECO:0007669"/>
    <property type="project" value="UniProtKB-UniRule"/>
</dbReference>
<reference evidence="10 11" key="1">
    <citation type="submission" date="2014-09" db="EMBL/GenBank/DDBJ databases">
        <authorList>
            <person name="Urmite Genomes Urmite Genomes"/>
        </authorList>
    </citation>
    <scope>NUCLEOTIDE SEQUENCE [LARGE SCALE GENOMIC DNA]</scope>
    <source>
        <strain evidence="10 11">ES2</strain>
    </source>
</reference>
<proteinExistence type="inferred from homology"/>
<evidence type="ECO:0000256" key="1">
    <source>
        <dbReference type="ARBA" id="ARBA00004496"/>
    </source>
</evidence>
<evidence type="ECO:0000256" key="5">
    <source>
        <dbReference type="ARBA" id="ARBA00022490"/>
    </source>
</evidence>
<keyword evidence="8" id="KW-0949">S-adenosyl-L-methionine</keyword>
<organism evidence="10 11">
    <name type="scientific">Planococcus massiliensis</name>
    <dbReference type="NCBI Taxonomy" id="1499687"/>
    <lineage>
        <taxon>Bacteria</taxon>
        <taxon>Bacillati</taxon>
        <taxon>Bacillota</taxon>
        <taxon>Bacilli</taxon>
        <taxon>Bacillales</taxon>
        <taxon>Caryophanaceae</taxon>
        <taxon>Planococcus</taxon>
    </lineage>
</organism>